<dbReference type="SUPFAM" id="SSF56112">
    <property type="entry name" value="Protein kinase-like (PK-like)"/>
    <property type="match status" value="1"/>
</dbReference>
<proteinExistence type="predicted"/>
<dbReference type="OrthoDB" id="4062651at2759"/>
<name>E3MZG8_CAERE</name>
<dbReference type="Proteomes" id="UP000008281">
    <property type="component" value="Unassembled WGS sequence"/>
</dbReference>
<keyword evidence="4" id="KW-0418">Kinase</keyword>
<dbReference type="GO" id="GO:0005524">
    <property type="term" value="F:ATP binding"/>
    <property type="evidence" value="ECO:0007669"/>
    <property type="project" value="UniProtKB-KW"/>
</dbReference>
<evidence type="ECO:0000256" key="5">
    <source>
        <dbReference type="ARBA" id="ARBA00022840"/>
    </source>
</evidence>
<dbReference type="InterPro" id="IPR050108">
    <property type="entry name" value="CDK"/>
</dbReference>
<keyword evidence="1" id="KW-0723">Serine/threonine-protein kinase</keyword>
<dbReference type="EMBL" id="DS268500">
    <property type="protein sequence ID" value="EFP12935.1"/>
    <property type="molecule type" value="Genomic_DNA"/>
</dbReference>
<dbReference type="OMA" id="EYSIHAT"/>
<evidence type="ECO:0000259" key="6">
    <source>
        <dbReference type="PROSITE" id="PS50011"/>
    </source>
</evidence>
<evidence type="ECO:0000313" key="8">
    <source>
        <dbReference type="Proteomes" id="UP000008281"/>
    </source>
</evidence>
<gene>
    <name evidence="7" type="ORF">CRE_05996</name>
</gene>
<keyword evidence="8" id="KW-1185">Reference proteome</keyword>
<dbReference type="AlphaFoldDB" id="E3MZG8"/>
<keyword evidence="3" id="KW-0547">Nucleotide-binding</keyword>
<dbReference type="PROSITE" id="PS50011">
    <property type="entry name" value="PROTEIN_KINASE_DOM"/>
    <property type="match status" value="1"/>
</dbReference>
<dbReference type="HOGENOM" id="CLU_000288_181_6_1"/>
<sequence length="398" mass="45528">MVSADRKKKNRINHRINLRTRKQQAWEQLPDSFIAKCRAKVPFTEPEGIEDGSKEEKRSMDFFSAPTLSHFNPEWISKPYSFSDEYSIHATLGRTVMKGWHESGCIVAMKKCHVPPEDILQLEEVKALSSINHENVVKLLSLRLTVSVQYLVLEYCHFDLEVLIHLPKFKIEAEHIKRIAFALLSGLTAIHKKNYAHRNLRPNHVLLTQDGVVKITDFGLSCSTEAASPISTSQTENIHYAAPESLLGCTEIRRNADLWSVGVIIGELFLRASLFDAKSNREQVVQLLDLLGHFQGNFYEGNQKYQQIRSAWSGDKNGSFLKVFEPRLCNGSLYDRQGVRFVENMMKTNIDRRLTVDEALSHYWFASGVRGNVKDLLQAFKKPCRSRIFQESNDDSND</sequence>
<dbReference type="PANTHER" id="PTHR24056">
    <property type="entry name" value="CELL DIVISION PROTEIN KINASE"/>
    <property type="match status" value="1"/>
</dbReference>
<dbReference type="eggNOG" id="KOG0663">
    <property type="taxonomic scope" value="Eukaryota"/>
</dbReference>
<organism evidence="8">
    <name type="scientific">Caenorhabditis remanei</name>
    <name type="common">Caenorhabditis vulgaris</name>
    <dbReference type="NCBI Taxonomy" id="31234"/>
    <lineage>
        <taxon>Eukaryota</taxon>
        <taxon>Metazoa</taxon>
        <taxon>Ecdysozoa</taxon>
        <taxon>Nematoda</taxon>
        <taxon>Chromadorea</taxon>
        <taxon>Rhabditida</taxon>
        <taxon>Rhabditina</taxon>
        <taxon>Rhabditomorpha</taxon>
        <taxon>Rhabditoidea</taxon>
        <taxon>Rhabditidae</taxon>
        <taxon>Peloderinae</taxon>
        <taxon>Caenorhabditis</taxon>
    </lineage>
</organism>
<evidence type="ECO:0000256" key="2">
    <source>
        <dbReference type="ARBA" id="ARBA00022679"/>
    </source>
</evidence>
<dbReference type="GO" id="GO:0005634">
    <property type="term" value="C:nucleus"/>
    <property type="evidence" value="ECO:0007669"/>
    <property type="project" value="TreeGrafter"/>
</dbReference>
<dbReference type="InterPro" id="IPR011009">
    <property type="entry name" value="Kinase-like_dom_sf"/>
</dbReference>
<dbReference type="Gene3D" id="3.30.200.20">
    <property type="entry name" value="Phosphorylase Kinase, domain 1"/>
    <property type="match status" value="1"/>
</dbReference>
<feature type="domain" description="Protein kinase" evidence="6">
    <location>
        <begin position="82"/>
        <end position="365"/>
    </location>
</feature>
<keyword evidence="2" id="KW-0808">Transferase</keyword>
<keyword evidence="5" id="KW-0067">ATP-binding</keyword>
<dbReference type="GO" id="GO:0004674">
    <property type="term" value="F:protein serine/threonine kinase activity"/>
    <property type="evidence" value="ECO:0007669"/>
    <property type="project" value="UniProtKB-KW"/>
</dbReference>
<evidence type="ECO:0000256" key="1">
    <source>
        <dbReference type="ARBA" id="ARBA00022527"/>
    </source>
</evidence>
<accession>E3MZG8</accession>
<protein>
    <recommendedName>
        <fullName evidence="6">Protein kinase domain-containing protein</fullName>
    </recommendedName>
</protein>
<evidence type="ECO:0000256" key="4">
    <source>
        <dbReference type="ARBA" id="ARBA00022777"/>
    </source>
</evidence>
<dbReference type="Gene3D" id="1.10.510.10">
    <property type="entry name" value="Transferase(Phosphotransferase) domain 1"/>
    <property type="match status" value="1"/>
</dbReference>
<dbReference type="Pfam" id="PF00069">
    <property type="entry name" value="Pkinase"/>
    <property type="match status" value="1"/>
</dbReference>
<evidence type="ECO:0000313" key="7">
    <source>
        <dbReference type="EMBL" id="EFP12935.1"/>
    </source>
</evidence>
<dbReference type="STRING" id="31234.E3MZG8"/>
<evidence type="ECO:0000256" key="3">
    <source>
        <dbReference type="ARBA" id="ARBA00022741"/>
    </source>
</evidence>
<dbReference type="InParanoid" id="E3MZG8"/>
<reference evidence="7" key="1">
    <citation type="submission" date="2007-07" db="EMBL/GenBank/DDBJ databases">
        <title>PCAP assembly of the Caenorhabditis remanei genome.</title>
        <authorList>
            <consortium name="The Caenorhabditis remanei Sequencing Consortium"/>
            <person name="Wilson R.K."/>
        </authorList>
    </citation>
    <scope>NUCLEOTIDE SEQUENCE [LARGE SCALE GENOMIC DNA]</scope>
    <source>
        <strain evidence="7">PB4641</strain>
    </source>
</reference>
<dbReference type="InterPro" id="IPR000719">
    <property type="entry name" value="Prot_kinase_dom"/>
</dbReference>